<feature type="domain" description="PDZ" evidence="1">
    <location>
        <begin position="263"/>
        <end position="350"/>
    </location>
</feature>
<protein>
    <recommendedName>
        <fullName evidence="1">PDZ domain-containing protein</fullName>
    </recommendedName>
</protein>
<evidence type="ECO:0000259" key="1">
    <source>
        <dbReference type="SMART" id="SM00228"/>
    </source>
</evidence>
<dbReference type="AlphaFoldDB" id="A0A328DIY7"/>
<name>A0A328DIY7_9ASTE</name>
<dbReference type="InterPro" id="IPR036034">
    <property type="entry name" value="PDZ_sf"/>
</dbReference>
<dbReference type="PANTHER" id="PTHR47389:SF4">
    <property type="entry name" value="OS09G0436400 PROTEIN"/>
    <property type="match status" value="1"/>
</dbReference>
<dbReference type="SMART" id="SM00228">
    <property type="entry name" value="PDZ"/>
    <property type="match status" value="1"/>
</dbReference>
<keyword evidence="3" id="KW-1185">Reference proteome</keyword>
<reference evidence="2 3" key="1">
    <citation type="submission" date="2018-06" db="EMBL/GenBank/DDBJ databases">
        <title>The Genome of Cuscuta australis (Dodder) Provides Insight into the Evolution of Plant Parasitism.</title>
        <authorList>
            <person name="Liu H."/>
        </authorList>
    </citation>
    <scope>NUCLEOTIDE SEQUENCE [LARGE SCALE GENOMIC DNA]</scope>
    <source>
        <strain evidence="3">cv. Yunnan</strain>
        <tissue evidence="2">Vines</tissue>
    </source>
</reference>
<gene>
    <name evidence="2" type="ORF">DM860_009616</name>
</gene>
<organism evidence="2 3">
    <name type="scientific">Cuscuta australis</name>
    <dbReference type="NCBI Taxonomy" id="267555"/>
    <lineage>
        <taxon>Eukaryota</taxon>
        <taxon>Viridiplantae</taxon>
        <taxon>Streptophyta</taxon>
        <taxon>Embryophyta</taxon>
        <taxon>Tracheophyta</taxon>
        <taxon>Spermatophyta</taxon>
        <taxon>Magnoliopsida</taxon>
        <taxon>eudicotyledons</taxon>
        <taxon>Gunneridae</taxon>
        <taxon>Pentapetalae</taxon>
        <taxon>asterids</taxon>
        <taxon>lamiids</taxon>
        <taxon>Solanales</taxon>
        <taxon>Convolvulaceae</taxon>
        <taxon>Cuscuteae</taxon>
        <taxon>Cuscuta</taxon>
        <taxon>Cuscuta subgen. Grammica</taxon>
        <taxon>Cuscuta sect. Cleistogrammica</taxon>
    </lineage>
</organism>
<comment type="caution">
    <text evidence="2">The sequence shown here is derived from an EMBL/GenBank/DDBJ whole genome shotgun (WGS) entry which is preliminary data.</text>
</comment>
<dbReference type="Proteomes" id="UP000249390">
    <property type="component" value="Unassembled WGS sequence"/>
</dbReference>
<dbReference type="PANTHER" id="PTHR47389">
    <property type="entry name" value="OS09G0436400 PROTEIN"/>
    <property type="match status" value="1"/>
</dbReference>
<dbReference type="InterPro" id="IPR009003">
    <property type="entry name" value="Peptidase_S1_PA"/>
</dbReference>
<evidence type="ECO:0000313" key="2">
    <source>
        <dbReference type="EMBL" id="RAL45752.1"/>
    </source>
</evidence>
<accession>A0A328DIY7</accession>
<dbReference type="Gene3D" id="2.40.10.120">
    <property type="match status" value="1"/>
</dbReference>
<dbReference type="Gene3D" id="2.30.42.10">
    <property type="match status" value="1"/>
</dbReference>
<dbReference type="SUPFAM" id="SSF50494">
    <property type="entry name" value="Trypsin-like serine proteases"/>
    <property type="match status" value="1"/>
</dbReference>
<sequence length="388" mass="43187">MVELARPFRFNERKRVINNFARFDEDELDIHAKESVFKAAPSVVCLRSYSDNKQLFICCGIIVDCESRSGTYIATILTSATLLQCSHAVELASDLKIDVYMVGGKSVEGKAVAVDFHYNIGIVEINSDAPFLLPTIKLVDDTMDLDMSLPELLNNRDSVTSSNRTRLYPGDKVFALGRFFEDPYDIMAASGKVSLGGCGFDCVELFKASCTIKKNGIGGPLINVNGEIIGINFYEPSFTPFLPMNIVWKCYNDLKSHRRPSRPWFGAVVSDFYASYLHKLENVWNKFPHAVKGAIVNKVLPDSPAQSAGLSVDDVIVYCCGTPVGSLLKLTEMMWDMEGMPIELVVLRPSSGEELKLVVDAVMASPTEFRWPVPEPVILRRNYYGQAY</sequence>
<dbReference type="EMBL" id="NQVE01000129">
    <property type="protein sequence ID" value="RAL45752.1"/>
    <property type="molecule type" value="Genomic_DNA"/>
</dbReference>
<evidence type="ECO:0000313" key="3">
    <source>
        <dbReference type="Proteomes" id="UP000249390"/>
    </source>
</evidence>
<dbReference type="SUPFAM" id="SSF50156">
    <property type="entry name" value="PDZ domain-like"/>
    <property type="match status" value="1"/>
</dbReference>
<proteinExistence type="predicted"/>
<dbReference type="Pfam" id="PF13365">
    <property type="entry name" value="Trypsin_2"/>
    <property type="match status" value="1"/>
</dbReference>
<dbReference type="InterPro" id="IPR001478">
    <property type="entry name" value="PDZ"/>
</dbReference>